<keyword evidence="3" id="KW-0418">Kinase</keyword>
<evidence type="ECO:0000259" key="2">
    <source>
        <dbReference type="PROSITE" id="PS50011"/>
    </source>
</evidence>
<feature type="compositionally biased region" description="Low complexity" evidence="1">
    <location>
        <begin position="295"/>
        <end position="305"/>
    </location>
</feature>
<feature type="compositionally biased region" description="Polar residues" evidence="1">
    <location>
        <begin position="283"/>
        <end position="293"/>
    </location>
</feature>
<accession>A0A8J5JTU2</accession>
<dbReference type="AlphaFoldDB" id="A0A8J5JTU2"/>
<dbReference type="GO" id="GO:0004674">
    <property type="term" value="F:protein serine/threonine kinase activity"/>
    <property type="evidence" value="ECO:0007669"/>
    <property type="project" value="TreeGrafter"/>
</dbReference>
<dbReference type="InterPro" id="IPR001245">
    <property type="entry name" value="Ser-Thr/Tyr_kinase_cat_dom"/>
</dbReference>
<dbReference type="PROSITE" id="PS50011">
    <property type="entry name" value="PROTEIN_KINASE_DOM"/>
    <property type="match status" value="1"/>
</dbReference>
<feature type="domain" description="Protein kinase" evidence="2">
    <location>
        <begin position="362"/>
        <end position="623"/>
    </location>
</feature>
<dbReference type="SUPFAM" id="SSF56112">
    <property type="entry name" value="Protein kinase-like (PK-like)"/>
    <property type="match status" value="1"/>
</dbReference>
<evidence type="ECO:0000313" key="3">
    <source>
        <dbReference type="EMBL" id="KAG7164192.1"/>
    </source>
</evidence>
<feature type="compositionally biased region" description="Polar residues" evidence="1">
    <location>
        <begin position="185"/>
        <end position="199"/>
    </location>
</feature>
<proteinExistence type="predicted"/>
<name>A0A8J5JTU2_HOMAM</name>
<evidence type="ECO:0000256" key="1">
    <source>
        <dbReference type="SAM" id="MobiDB-lite"/>
    </source>
</evidence>
<evidence type="ECO:0000313" key="4">
    <source>
        <dbReference type="Proteomes" id="UP000747542"/>
    </source>
</evidence>
<reference evidence="3" key="1">
    <citation type="journal article" date="2021" name="Sci. Adv.">
        <title>The American lobster genome reveals insights on longevity, neural, and immune adaptations.</title>
        <authorList>
            <person name="Polinski J.M."/>
            <person name="Zimin A.V."/>
            <person name="Clark K.F."/>
            <person name="Kohn A.B."/>
            <person name="Sadowski N."/>
            <person name="Timp W."/>
            <person name="Ptitsyn A."/>
            <person name="Khanna P."/>
            <person name="Romanova D.Y."/>
            <person name="Williams P."/>
            <person name="Greenwood S.J."/>
            <person name="Moroz L.L."/>
            <person name="Walt D.R."/>
            <person name="Bodnar A.G."/>
        </authorList>
    </citation>
    <scope>NUCLEOTIDE SEQUENCE</scope>
    <source>
        <strain evidence="3">GMGI-L3</strain>
    </source>
</reference>
<dbReference type="Gene3D" id="1.10.510.10">
    <property type="entry name" value="Transferase(Phosphotransferase) domain 1"/>
    <property type="match status" value="1"/>
</dbReference>
<dbReference type="EMBL" id="JAHLQT010025553">
    <property type="protein sequence ID" value="KAG7164192.1"/>
    <property type="molecule type" value="Genomic_DNA"/>
</dbReference>
<dbReference type="Pfam" id="PF07714">
    <property type="entry name" value="PK_Tyr_Ser-Thr"/>
    <property type="match status" value="1"/>
</dbReference>
<feature type="compositionally biased region" description="Acidic residues" evidence="1">
    <location>
        <begin position="311"/>
        <end position="322"/>
    </location>
</feature>
<dbReference type="PANTHER" id="PTHR44329">
    <property type="entry name" value="SERINE/THREONINE-PROTEIN KINASE TNNI3K-RELATED"/>
    <property type="match status" value="1"/>
</dbReference>
<dbReference type="PANTHER" id="PTHR44329:SF253">
    <property type="entry name" value="KINASE SUPPRESSOR OF RAS 2"/>
    <property type="match status" value="1"/>
</dbReference>
<dbReference type="InterPro" id="IPR051681">
    <property type="entry name" value="Ser/Thr_Kinases-Pseudokinases"/>
</dbReference>
<comment type="caution">
    <text evidence="3">The sequence shown here is derived from an EMBL/GenBank/DDBJ whole genome shotgun (WGS) entry which is preliminary data.</text>
</comment>
<feature type="compositionally biased region" description="Low complexity" evidence="1">
    <location>
        <begin position="20"/>
        <end position="39"/>
    </location>
</feature>
<dbReference type="InterPro" id="IPR011009">
    <property type="entry name" value="Kinase-like_dom_sf"/>
</dbReference>
<organism evidence="3 4">
    <name type="scientific">Homarus americanus</name>
    <name type="common">American lobster</name>
    <dbReference type="NCBI Taxonomy" id="6706"/>
    <lineage>
        <taxon>Eukaryota</taxon>
        <taxon>Metazoa</taxon>
        <taxon>Ecdysozoa</taxon>
        <taxon>Arthropoda</taxon>
        <taxon>Crustacea</taxon>
        <taxon>Multicrustacea</taxon>
        <taxon>Malacostraca</taxon>
        <taxon>Eumalacostraca</taxon>
        <taxon>Eucarida</taxon>
        <taxon>Decapoda</taxon>
        <taxon>Pleocyemata</taxon>
        <taxon>Astacidea</taxon>
        <taxon>Nephropoidea</taxon>
        <taxon>Nephropidae</taxon>
        <taxon>Homarus</taxon>
    </lineage>
</organism>
<feature type="region of interest" description="Disordered" evidence="1">
    <location>
        <begin position="185"/>
        <end position="349"/>
    </location>
</feature>
<feature type="compositionally biased region" description="Polar residues" evidence="1">
    <location>
        <begin position="339"/>
        <end position="349"/>
    </location>
</feature>
<feature type="non-terminal residue" evidence="3">
    <location>
        <position position="1"/>
    </location>
</feature>
<dbReference type="Proteomes" id="UP000747542">
    <property type="component" value="Unassembled WGS sequence"/>
</dbReference>
<feature type="region of interest" description="Disordered" evidence="1">
    <location>
        <begin position="1"/>
        <end position="39"/>
    </location>
</feature>
<dbReference type="GO" id="GO:0005524">
    <property type="term" value="F:ATP binding"/>
    <property type="evidence" value="ECO:0007669"/>
    <property type="project" value="InterPro"/>
</dbReference>
<sequence>CPRDEDSGSVGSCSPPPSPLTSAPSPAHPAASADSEALAHLASPPTTLQVPPAHPGLTLSGLMGLPLKPLNAAEVVEIGEVRRQGGEQELDPGVAELLGTADERTAALRTSQRFYLRLVQWLGRKRRPGRTPKSAEHHAKVHYGLRTDAPPHDSKTARKRFADLLRRAARGGSWEEGRTLLAQQESGYSSPNISAQHTPTAHHRLVNPPGYMRRSLELSPQRAPSTRPRMSLPADHLRRTLDGRFSAQAAERRRRLSRGKTISQDEGFPPAPPQTLTTPQETNCSGRPNTPLVTSARRMSRPGSSSREESTGEESGFEEEEPVEVRVPPLVLEERRDSGSSTTQTATSHDPLSEWAISWDQLRFGHVLRRGSTTNIYRGRWHGDVMIHTFDGSDTTTERRFWDLVSSLSMIRHENIVLFMGACMVPPNLAIVTGVRRGMSLHQHTTSRGSIPYPSRVNIARQVAQAMSYLHSRGIIHGRLNSRNVFLEAKIKLSLLDHSMAESGPTGEDTGCLAQGLLTYLPPEMMRTIQVVPPHVTVTASPTQQSDVYMYGTLLYELFAEAPPFAMQHPHAVILQVGRRRQPTTGDLQCTQNLKTLIGECWDSETAQRPVFPDILKTLQQTLSLHRAHSTSEPERLNRMGISGRISC</sequence>
<keyword evidence="4" id="KW-1185">Reference proteome</keyword>
<gene>
    <name evidence="3" type="primary">KSR2-L1</name>
    <name evidence="3" type="ORF">Hamer_G014328</name>
</gene>
<dbReference type="Gene3D" id="3.30.200.20">
    <property type="entry name" value="Phosphorylase Kinase, domain 1"/>
    <property type="match status" value="1"/>
</dbReference>
<keyword evidence="3" id="KW-0808">Transferase</keyword>
<protein>
    <submittedName>
        <fullName evidence="3">Kinase suppressor of Ras 2-like 1</fullName>
    </submittedName>
</protein>
<dbReference type="InterPro" id="IPR000719">
    <property type="entry name" value="Prot_kinase_dom"/>
</dbReference>